<gene>
    <name evidence="1" type="ORF">I4F81_009468</name>
</gene>
<evidence type="ECO:0000313" key="2">
    <source>
        <dbReference type="Proteomes" id="UP000798662"/>
    </source>
</evidence>
<reference evidence="1" key="1">
    <citation type="submission" date="2019-11" db="EMBL/GenBank/DDBJ databases">
        <title>Nori genome reveals adaptations in red seaweeds to the harsh intertidal environment.</title>
        <authorList>
            <person name="Wang D."/>
            <person name="Mao Y."/>
        </authorList>
    </citation>
    <scope>NUCLEOTIDE SEQUENCE</scope>
    <source>
        <tissue evidence="1">Gametophyte</tissue>
    </source>
</reference>
<keyword evidence="2" id="KW-1185">Reference proteome</keyword>
<name>A0ACC3C9I9_PYRYE</name>
<protein>
    <submittedName>
        <fullName evidence="1">Uncharacterized protein</fullName>
    </submittedName>
</protein>
<dbReference type="EMBL" id="CM020620">
    <property type="protein sequence ID" value="KAK1866956.1"/>
    <property type="molecule type" value="Genomic_DNA"/>
</dbReference>
<accession>A0ACC3C9I9</accession>
<comment type="caution">
    <text evidence="1">The sequence shown here is derived from an EMBL/GenBank/DDBJ whole genome shotgun (WGS) entry which is preliminary data.</text>
</comment>
<dbReference type="Proteomes" id="UP000798662">
    <property type="component" value="Chromosome 3"/>
</dbReference>
<evidence type="ECO:0000313" key="1">
    <source>
        <dbReference type="EMBL" id="KAK1866956.1"/>
    </source>
</evidence>
<organism evidence="1 2">
    <name type="scientific">Pyropia yezoensis</name>
    <name type="common">Susabi-nori</name>
    <name type="synonym">Porphyra yezoensis</name>
    <dbReference type="NCBI Taxonomy" id="2788"/>
    <lineage>
        <taxon>Eukaryota</taxon>
        <taxon>Rhodophyta</taxon>
        <taxon>Bangiophyceae</taxon>
        <taxon>Bangiales</taxon>
        <taxon>Bangiaceae</taxon>
        <taxon>Pyropia</taxon>
    </lineage>
</organism>
<sequence>MRSHEIQKHRTISGNTLRDNPGRRKRRLGFTGGPVPPPEVALSGGVPNASARGEPGNFNDNQRLGSDAALRPDFTGRYTGAVNHEIRALPQLSAMLRPIASGADVDPTGRQDSSFVSVATEVRALYEALQDASRAQPLVTPRARARPGRFDTVRLRALQRFVLSIGAAGMTQREQRLLYDFLETWDGTHVGMEAADRDRTPLRDNFASPTAFVNALRDDIDHAAIEAGWKKVMLTEAGVEYEAYFRSVLDVLASLLLHADVVRWWSGDTGPAPSTDRRESPLDGDAFKECEREVLSMNGPRSCVIGLHAYSDSSQLSWSGAHKLYPLRVKVVNLSGREKWVTVAYVPVVKTLQETAADERGRLRRCGIMQRVLYLAFREAFSASHCGFLMPSLTGLRLFPRLLLYVCDQPEERLVLCLKGGKCKRPCSQCDVKVEVCGAPIALDARGREVVASLERHLETAGYRRRAVHRQRRLTLEAMDSGNSFVPALTGMAGTSTAPYLFYRMVGFDVLHVLDLGVTRDLVHRLVEIYPAMCAGSAPLAGSPAATYRVAFERLFHLGRRSKACKAPPGLLVGKKDKQSVYTGKQQRGGISILPFIVAGLFRSRSAQSTAPAPLGDSGADVAADGQPDLAAAAIRRGDGTAEAEKDGGDESASGYEPDSDEGGASTKKGTQFDWDAYNLVWEGTPIDVAVTHMFAEYAVLYSRICRQVRSSAPPPLTLTEGMSIANQARRFVTHYVTPILGPVHTSKVHRLLCHVLDAIRDHGNISLNCNTAPNEAIHKEDKAYYARTSKSTAHFTRQVVLQSQGAGEVLARLDREETRGAAVADSTSAERVVPGSAGAHEAVAPATTDATEPVGDYKLERVRAGDLDQRCRVANVGGLLGVEPDDLVALVSTCRIDALFACGSRLPQLIRASPSYRDEPWFDSVLYQAHEQTRVGQVRAIVRRHGGDIAVVRRMVAVPARPGCPLTARGCQRLAWDMPQDAVEAVADLVPVSTLRRLVHVVPDFFDLITRRGLDAVPPGSQDHVGQHRAMRFFINDFYPW</sequence>
<proteinExistence type="predicted"/>